<evidence type="ECO:0000256" key="1">
    <source>
        <dbReference type="SAM" id="MobiDB-lite"/>
    </source>
</evidence>
<proteinExistence type="predicted"/>
<name>A0A6C0KCQ5_9ZZZZ</name>
<reference evidence="2" key="1">
    <citation type="journal article" date="2020" name="Nature">
        <title>Giant virus diversity and host interactions through global metagenomics.</title>
        <authorList>
            <person name="Schulz F."/>
            <person name="Roux S."/>
            <person name="Paez-Espino D."/>
            <person name="Jungbluth S."/>
            <person name="Walsh D.A."/>
            <person name="Denef V.J."/>
            <person name="McMahon K.D."/>
            <person name="Konstantinidis K.T."/>
            <person name="Eloe-Fadrosh E.A."/>
            <person name="Kyrpides N.C."/>
            <person name="Woyke T."/>
        </authorList>
    </citation>
    <scope>NUCLEOTIDE SEQUENCE</scope>
    <source>
        <strain evidence="2">GVMAG-S-1102244-55</strain>
    </source>
</reference>
<feature type="compositionally biased region" description="Basic residues" evidence="1">
    <location>
        <begin position="35"/>
        <end position="77"/>
    </location>
</feature>
<accession>A0A6C0KCQ5</accession>
<organism evidence="2">
    <name type="scientific">viral metagenome</name>
    <dbReference type="NCBI Taxonomy" id="1070528"/>
    <lineage>
        <taxon>unclassified sequences</taxon>
        <taxon>metagenomes</taxon>
        <taxon>organismal metagenomes</taxon>
    </lineage>
</organism>
<dbReference type="AlphaFoldDB" id="A0A6C0KCQ5"/>
<sequence>MSNQAPSAAQAGAALKMLESMKSKLGGVLQQIGGAKRKLKKRRKSRRKSRKKSHKKRGSKKRRKSRRKRKTKRRRRR</sequence>
<feature type="region of interest" description="Disordered" evidence="1">
    <location>
        <begin position="27"/>
        <end position="77"/>
    </location>
</feature>
<dbReference type="EMBL" id="MN740851">
    <property type="protein sequence ID" value="QHU15173.1"/>
    <property type="molecule type" value="Genomic_DNA"/>
</dbReference>
<protein>
    <submittedName>
        <fullName evidence="2">Uncharacterized protein</fullName>
    </submittedName>
</protein>
<evidence type="ECO:0000313" key="2">
    <source>
        <dbReference type="EMBL" id="QHU15173.1"/>
    </source>
</evidence>